<gene>
    <name evidence="2" type="ORF">B0T11DRAFT_269342</name>
</gene>
<dbReference type="AlphaFoldDB" id="A0A8K0TSD2"/>
<comment type="caution">
    <text evidence="2">The sequence shown here is derived from an EMBL/GenBank/DDBJ whole genome shotgun (WGS) entry which is preliminary data.</text>
</comment>
<feature type="compositionally biased region" description="Low complexity" evidence="1">
    <location>
        <begin position="25"/>
        <end position="34"/>
    </location>
</feature>
<protein>
    <submittedName>
        <fullName evidence="2">Uncharacterized protein</fullName>
    </submittedName>
</protein>
<name>A0A8K0TSD2_9PEZI</name>
<feature type="region of interest" description="Disordered" evidence="1">
    <location>
        <begin position="253"/>
        <end position="290"/>
    </location>
</feature>
<keyword evidence="3" id="KW-1185">Reference proteome</keyword>
<reference evidence="2" key="1">
    <citation type="journal article" date="2021" name="Nat. Commun.">
        <title>Genetic determinants of endophytism in the Arabidopsis root mycobiome.</title>
        <authorList>
            <person name="Mesny F."/>
            <person name="Miyauchi S."/>
            <person name="Thiergart T."/>
            <person name="Pickel B."/>
            <person name="Atanasova L."/>
            <person name="Karlsson M."/>
            <person name="Huettel B."/>
            <person name="Barry K.W."/>
            <person name="Haridas S."/>
            <person name="Chen C."/>
            <person name="Bauer D."/>
            <person name="Andreopoulos W."/>
            <person name="Pangilinan J."/>
            <person name="LaButti K."/>
            <person name="Riley R."/>
            <person name="Lipzen A."/>
            <person name="Clum A."/>
            <person name="Drula E."/>
            <person name="Henrissat B."/>
            <person name="Kohler A."/>
            <person name="Grigoriev I.V."/>
            <person name="Martin F.M."/>
            <person name="Hacquard S."/>
        </authorList>
    </citation>
    <scope>NUCLEOTIDE SEQUENCE</scope>
    <source>
        <strain evidence="2">MPI-CAGE-AT-0016</strain>
    </source>
</reference>
<dbReference type="EMBL" id="JAGPXD010000001">
    <property type="protein sequence ID" value="KAH7374901.1"/>
    <property type="molecule type" value="Genomic_DNA"/>
</dbReference>
<dbReference type="OrthoDB" id="1681166at2759"/>
<feature type="region of interest" description="Disordered" evidence="1">
    <location>
        <begin position="209"/>
        <end position="230"/>
    </location>
</feature>
<dbReference type="Proteomes" id="UP000813385">
    <property type="component" value="Unassembled WGS sequence"/>
</dbReference>
<evidence type="ECO:0000313" key="3">
    <source>
        <dbReference type="Proteomes" id="UP000813385"/>
    </source>
</evidence>
<organism evidence="2 3">
    <name type="scientific">Plectosphaerella cucumerina</name>
    <dbReference type="NCBI Taxonomy" id="40658"/>
    <lineage>
        <taxon>Eukaryota</taxon>
        <taxon>Fungi</taxon>
        <taxon>Dikarya</taxon>
        <taxon>Ascomycota</taxon>
        <taxon>Pezizomycotina</taxon>
        <taxon>Sordariomycetes</taxon>
        <taxon>Hypocreomycetidae</taxon>
        <taxon>Glomerellales</taxon>
        <taxon>Plectosphaerellaceae</taxon>
        <taxon>Plectosphaerella</taxon>
    </lineage>
</organism>
<feature type="compositionally biased region" description="Low complexity" evidence="1">
    <location>
        <begin position="174"/>
        <end position="189"/>
    </location>
</feature>
<feature type="compositionally biased region" description="Basic and acidic residues" evidence="1">
    <location>
        <begin position="253"/>
        <end position="267"/>
    </location>
</feature>
<evidence type="ECO:0000313" key="2">
    <source>
        <dbReference type="EMBL" id="KAH7374901.1"/>
    </source>
</evidence>
<accession>A0A8K0TSD2</accession>
<sequence length="290" mass="30560">MADSESTARLGAEAAAKAQQDRESQQNQQQQTAQSFRLPNIDASASAAGSAQQSQPQDPKIDPAGFFVHVNNTKFGDASPTAQQTHHPNVQYIFSDDDPAVLSAALADAHTRNTASTASARANPTREHGILVDVEPITDPKTGKHTGGWKVASASSLSGDFAVTDAKISRMDDSSSAAAVGGSKSPKAGTDTDTGGTIMLKIDGVEMTDDDDTAADSLPSSQSADKSVSGERENYLAIMGQFDRHMSIMKRIMEVHGDKSGKNRAQADDQELGQPETKREGKDLDGEESG</sequence>
<feature type="region of interest" description="Disordered" evidence="1">
    <location>
        <begin position="170"/>
        <end position="197"/>
    </location>
</feature>
<proteinExistence type="predicted"/>
<feature type="compositionally biased region" description="Low complexity" evidence="1">
    <location>
        <begin position="43"/>
        <end position="57"/>
    </location>
</feature>
<evidence type="ECO:0000256" key="1">
    <source>
        <dbReference type="SAM" id="MobiDB-lite"/>
    </source>
</evidence>
<feature type="region of interest" description="Disordered" evidence="1">
    <location>
        <begin position="1"/>
        <end position="66"/>
    </location>
</feature>